<proteinExistence type="predicted"/>
<organism evidence="3 4">
    <name type="scientific">Rugosimonospora acidiphila</name>
    <dbReference type="NCBI Taxonomy" id="556531"/>
    <lineage>
        <taxon>Bacteria</taxon>
        <taxon>Bacillati</taxon>
        <taxon>Actinomycetota</taxon>
        <taxon>Actinomycetes</taxon>
        <taxon>Micromonosporales</taxon>
        <taxon>Micromonosporaceae</taxon>
        <taxon>Rugosimonospora</taxon>
    </lineage>
</organism>
<evidence type="ECO:0000259" key="1">
    <source>
        <dbReference type="PROSITE" id="PS51707"/>
    </source>
</evidence>
<dbReference type="Pfam" id="PF01928">
    <property type="entry name" value="CYTH"/>
    <property type="match status" value="1"/>
</dbReference>
<dbReference type="Gene3D" id="2.40.320.10">
    <property type="entry name" value="Hypothetical Protein Pfu-838710-001"/>
    <property type="match status" value="1"/>
</dbReference>
<dbReference type="SMART" id="SM00880">
    <property type="entry name" value="CHAD"/>
    <property type="match status" value="1"/>
</dbReference>
<comment type="caution">
    <text evidence="3">The sequence shown here is derived from an EMBL/GenBank/DDBJ whole genome shotgun (WGS) entry which is preliminary data.</text>
</comment>
<dbReference type="InterPro" id="IPR023577">
    <property type="entry name" value="CYTH_domain"/>
</dbReference>
<dbReference type="CDD" id="cd07374">
    <property type="entry name" value="CYTH-like_Pase"/>
    <property type="match status" value="1"/>
</dbReference>
<sequence length="506" mass="54836">MLEEERKYDVDPGFTLPDLAGALPARARVVPLPAVSLRATYYDTADLRLARAGASLRFRRGDEQPWTVKLPTQVPGVRHEISDAGRPGRIPAELSRLVTVYTRGAPLAPAVVLRTTRRVYELRDHAGALLAELDDDLVAVLEEKVIRSRFREIEVERHEGGRKLLDRIGGALSEAGAVAGEFRPKHVRALGADGPGDLTPPAGSLPRKAEAGDVVSEAIRSDIGRMLAHDPLVRLRAELPGGDTAVHQMRVGCRRLRTDLRTFRPLLEPAWADELRAELSWIADALGAARDAEVLRARLRRTAELDPLAPLPGGAIARLDAELSARHAAALDALDEAMDGPRYLGLLDRLVAAAASPRLAAARAARPARDLLPRLADKSWLRLAQGSPDLTAAGSLDPLGPDHEWHEVRIRAKRARYATEAVAGVLGGDAAGLARRIGGVQELLGEHQDAVVAADTWLAIARSDPGDFDLAVTAGRLVERERGAVREVRARFPEAWAAASRREPRR</sequence>
<dbReference type="PROSITE" id="PS51707">
    <property type="entry name" value="CYTH"/>
    <property type="match status" value="1"/>
</dbReference>
<dbReference type="PROSITE" id="PS51708">
    <property type="entry name" value="CHAD"/>
    <property type="match status" value="1"/>
</dbReference>
<gene>
    <name evidence="3" type="ORF">GCM10023322_18350</name>
</gene>
<dbReference type="SUPFAM" id="SSF55154">
    <property type="entry name" value="CYTH-like phosphatases"/>
    <property type="match status" value="1"/>
</dbReference>
<dbReference type="InterPro" id="IPR038186">
    <property type="entry name" value="CHAD_dom_sf"/>
</dbReference>
<dbReference type="PANTHER" id="PTHR39339">
    <property type="entry name" value="SLR1444 PROTEIN"/>
    <property type="match status" value="1"/>
</dbReference>
<reference evidence="4" key="1">
    <citation type="journal article" date="2019" name="Int. J. Syst. Evol. Microbiol.">
        <title>The Global Catalogue of Microorganisms (GCM) 10K type strain sequencing project: providing services to taxonomists for standard genome sequencing and annotation.</title>
        <authorList>
            <consortium name="The Broad Institute Genomics Platform"/>
            <consortium name="The Broad Institute Genome Sequencing Center for Infectious Disease"/>
            <person name="Wu L."/>
            <person name="Ma J."/>
        </authorList>
    </citation>
    <scope>NUCLEOTIDE SEQUENCE [LARGE SCALE GENOMIC DNA]</scope>
    <source>
        <strain evidence="4">JCM 18304</strain>
    </source>
</reference>
<name>A0ABP9RPY8_9ACTN</name>
<dbReference type="RefSeq" id="WP_345627907.1">
    <property type="nucleotide sequence ID" value="NZ_BAABJQ010000004.1"/>
</dbReference>
<feature type="domain" description="CYTH" evidence="1">
    <location>
        <begin position="1"/>
        <end position="193"/>
    </location>
</feature>
<keyword evidence="4" id="KW-1185">Reference proteome</keyword>
<evidence type="ECO:0000259" key="2">
    <source>
        <dbReference type="PROSITE" id="PS51708"/>
    </source>
</evidence>
<accession>A0ABP9RPY8</accession>
<evidence type="ECO:0000313" key="3">
    <source>
        <dbReference type="EMBL" id="GAA5182114.1"/>
    </source>
</evidence>
<feature type="domain" description="CHAD" evidence="2">
    <location>
        <begin position="208"/>
        <end position="501"/>
    </location>
</feature>
<protein>
    <submittedName>
        <fullName evidence="3">CYTH and CHAD domain-containing protein</fullName>
    </submittedName>
</protein>
<dbReference type="EMBL" id="BAABJQ010000004">
    <property type="protein sequence ID" value="GAA5182114.1"/>
    <property type="molecule type" value="Genomic_DNA"/>
</dbReference>
<dbReference type="Pfam" id="PF05235">
    <property type="entry name" value="CHAD"/>
    <property type="match status" value="1"/>
</dbReference>
<dbReference type="SMART" id="SM01118">
    <property type="entry name" value="CYTH"/>
    <property type="match status" value="1"/>
</dbReference>
<dbReference type="PANTHER" id="PTHR39339:SF1">
    <property type="entry name" value="CHAD DOMAIN-CONTAINING PROTEIN"/>
    <property type="match status" value="1"/>
</dbReference>
<dbReference type="Proteomes" id="UP001501570">
    <property type="component" value="Unassembled WGS sequence"/>
</dbReference>
<dbReference type="Gene3D" id="1.40.20.10">
    <property type="entry name" value="CHAD domain"/>
    <property type="match status" value="1"/>
</dbReference>
<evidence type="ECO:0000313" key="4">
    <source>
        <dbReference type="Proteomes" id="UP001501570"/>
    </source>
</evidence>
<dbReference type="InterPro" id="IPR033469">
    <property type="entry name" value="CYTH-like_dom_sf"/>
</dbReference>
<dbReference type="InterPro" id="IPR007899">
    <property type="entry name" value="CHAD_dom"/>
</dbReference>